<gene>
    <name evidence="8" type="ORF">DI525_07915</name>
</gene>
<sequence>MSEAPNVPQVLSGFATIAIVIAIGFFVGKANLLGKHAQFTLQMYVYFLATPALLLDKLYVTDPLDVLGPQLAVASGSALVIGLIYFLWVRTALHRPIHESAVGGLASSYCNASNLGIPVAAHVVGDSTVVVPTLLFQIAFYGPIVLAILDVVTAKEAHADGRAGRVNTRSLFITPFKNPMLLGALTGLVISILHAHAGVSVPHPIVEPIHLIGQSAVPVALIAFGMSLAGQKVLDPSTSPRLEVGVASATKIIGQPLAAFLIAHFVFGMTGHALFAACVVATLPTAQNVYTYATRYGRGLILARDAGVITTAASFIMIMLLALVFT</sequence>
<protein>
    <recommendedName>
        <fullName evidence="10">AEC family transporter</fullName>
    </recommendedName>
</protein>
<feature type="transmembrane region" description="Helical" evidence="7">
    <location>
        <begin position="179"/>
        <end position="197"/>
    </location>
</feature>
<dbReference type="PANTHER" id="PTHR36838:SF3">
    <property type="entry name" value="TRANSPORTER AUXIN EFFLUX CARRIER EC FAMILY"/>
    <property type="match status" value="1"/>
</dbReference>
<evidence type="ECO:0000313" key="8">
    <source>
        <dbReference type="EMBL" id="PZR04143.1"/>
    </source>
</evidence>
<evidence type="ECO:0000256" key="3">
    <source>
        <dbReference type="ARBA" id="ARBA00022475"/>
    </source>
</evidence>
<comment type="subcellular location">
    <subcellularLocation>
        <location evidence="1">Membrane</location>
        <topology evidence="1">Multi-pass membrane protein</topology>
    </subcellularLocation>
</comment>
<feature type="transmembrane region" description="Helical" evidence="7">
    <location>
        <begin position="39"/>
        <end position="55"/>
    </location>
</feature>
<comment type="caution">
    <text evidence="8">The sequence shown here is derived from an EMBL/GenBank/DDBJ whole genome shotgun (WGS) entry which is preliminary data.</text>
</comment>
<evidence type="ECO:0000256" key="6">
    <source>
        <dbReference type="ARBA" id="ARBA00023136"/>
    </source>
</evidence>
<evidence type="ECO:0000256" key="7">
    <source>
        <dbReference type="SAM" id="Phobius"/>
    </source>
</evidence>
<dbReference type="Proteomes" id="UP000249432">
    <property type="component" value="Unassembled WGS sequence"/>
</dbReference>
<evidence type="ECO:0000256" key="5">
    <source>
        <dbReference type="ARBA" id="ARBA00022989"/>
    </source>
</evidence>
<dbReference type="EMBL" id="QFRA01000021">
    <property type="protein sequence ID" value="PZR04143.1"/>
    <property type="molecule type" value="Genomic_DNA"/>
</dbReference>
<feature type="transmembrane region" description="Helical" evidence="7">
    <location>
        <begin position="209"/>
        <end position="230"/>
    </location>
</feature>
<dbReference type="PANTHER" id="PTHR36838">
    <property type="entry name" value="AUXIN EFFLUX CARRIER FAMILY PROTEIN"/>
    <property type="match status" value="1"/>
</dbReference>
<dbReference type="GO" id="GO:0055085">
    <property type="term" value="P:transmembrane transport"/>
    <property type="evidence" value="ECO:0007669"/>
    <property type="project" value="InterPro"/>
</dbReference>
<evidence type="ECO:0008006" key="10">
    <source>
        <dbReference type="Google" id="ProtNLM"/>
    </source>
</evidence>
<feature type="transmembrane region" description="Helical" evidence="7">
    <location>
        <begin position="305"/>
        <end position="325"/>
    </location>
</feature>
<dbReference type="Pfam" id="PF03547">
    <property type="entry name" value="Mem_trans"/>
    <property type="match status" value="1"/>
</dbReference>
<evidence type="ECO:0000313" key="9">
    <source>
        <dbReference type="Proteomes" id="UP000249432"/>
    </source>
</evidence>
<keyword evidence="3" id="KW-1003">Cell membrane</keyword>
<reference evidence="8 9" key="1">
    <citation type="submission" date="2017-08" db="EMBL/GenBank/DDBJ databases">
        <title>Infants hospitalized years apart are colonized by the same room-sourced microbial strains.</title>
        <authorList>
            <person name="Brooks B."/>
            <person name="Olm M.R."/>
            <person name="Firek B.A."/>
            <person name="Baker R."/>
            <person name="Thomas B.C."/>
            <person name="Morowitz M.J."/>
            <person name="Banfield J.F."/>
        </authorList>
    </citation>
    <scope>NUCLEOTIDE SEQUENCE [LARGE SCALE GENOMIC DNA]</scope>
    <source>
        <strain evidence="8">S2_003_000_R1_3</strain>
    </source>
</reference>
<evidence type="ECO:0000256" key="1">
    <source>
        <dbReference type="ARBA" id="ARBA00004141"/>
    </source>
</evidence>
<name>A0A2W5STL2_9CORY</name>
<keyword evidence="2" id="KW-0813">Transport</keyword>
<dbReference type="InterPro" id="IPR004776">
    <property type="entry name" value="Mem_transp_PIN-like"/>
</dbReference>
<keyword evidence="6 7" id="KW-0472">Membrane</keyword>
<organism evidence="8 9">
    <name type="scientific">Corynebacterium kroppenstedtii</name>
    <dbReference type="NCBI Taxonomy" id="161879"/>
    <lineage>
        <taxon>Bacteria</taxon>
        <taxon>Bacillati</taxon>
        <taxon>Actinomycetota</taxon>
        <taxon>Actinomycetes</taxon>
        <taxon>Mycobacteriales</taxon>
        <taxon>Corynebacteriaceae</taxon>
        <taxon>Corynebacterium</taxon>
    </lineage>
</organism>
<feature type="transmembrane region" description="Helical" evidence="7">
    <location>
        <begin position="67"/>
        <end position="88"/>
    </location>
</feature>
<evidence type="ECO:0000256" key="2">
    <source>
        <dbReference type="ARBA" id="ARBA00022448"/>
    </source>
</evidence>
<dbReference type="AlphaFoldDB" id="A0A2W5STL2"/>
<evidence type="ECO:0000256" key="4">
    <source>
        <dbReference type="ARBA" id="ARBA00022692"/>
    </source>
</evidence>
<proteinExistence type="predicted"/>
<accession>A0A2W5STL2</accession>
<keyword evidence="5 7" id="KW-1133">Transmembrane helix</keyword>
<keyword evidence="4 7" id="KW-0812">Transmembrane</keyword>
<dbReference type="GO" id="GO:0016020">
    <property type="term" value="C:membrane"/>
    <property type="evidence" value="ECO:0007669"/>
    <property type="project" value="UniProtKB-SubCell"/>
</dbReference>
<feature type="transmembrane region" description="Helical" evidence="7">
    <location>
        <begin position="6"/>
        <end position="27"/>
    </location>
</feature>